<sequence>AIAKVTNKLIVATITKKDLCLWDPILVSLVVMFMNQYWYAIIPEVPLLYLGVFYSIFNLATYLYSTYHQIAECLDVYILTVKQKSKKQ</sequence>
<keyword evidence="4" id="KW-1133">Transmembrane helix</keyword>
<dbReference type="GO" id="GO:0004307">
    <property type="term" value="F:ethanolaminephosphotransferase activity"/>
    <property type="evidence" value="ECO:0007669"/>
    <property type="project" value="TreeGrafter"/>
</dbReference>
<dbReference type="InterPro" id="IPR014472">
    <property type="entry name" value="CHOPT"/>
</dbReference>
<dbReference type="GO" id="GO:0005789">
    <property type="term" value="C:endoplasmic reticulum membrane"/>
    <property type="evidence" value="ECO:0007669"/>
    <property type="project" value="TreeGrafter"/>
</dbReference>
<dbReference type="GO" id="GO:0004142">
    <property type="term" value="F:diacylglycerol cholinephosphotransferase activity"/>
    <property type="evidence" value="ECO:0007669"/>
    <property type="project" value="TreeGrafter"/>
</dbReference>
<dbReference type="OrthoDB" id="196717at2759"/>
<accession>E4Y392</accession>
<dbReference type="PANTHER" id="PTHR10414">
    <property type="entry name" value="ETHANOLAMINEPHOSPHOTRANSFERASE"/>
    <property type="match status" value="1"/>
</dbReference>
<evidence type="ECO:0000313" key="6">
    <source>
        <dbReference type="Proteomes" id="UP000001307"/>
    </source>
</evidence>
<gene>
    <name evidence="5" type="ORF">GSOID_T00001441001</name>
</gene>
<dbReference type="GO" id="GO:0006646">
    <property type="term" value="P:phosphatidylethanolamine biosynthetic process"/>
    <property type="evidence" value="ECO:0007669"/>
    <property type="project" value="TreeGrafter"/>
</dbReference>
<feature type="transmembrane region" description="Helical" evidence="4">
    <location>
        <begin position="47"/>
        <end position="64"/>
    </location>
</feature>
<keyword evidence="6" id="KW-1185">Reference proteome</keyword>
<feature type="transmembrane region" description="Helical" evidence="4">
    <location>
        <begin position="21"/>
        <end position="41"/>
    </location>
</feature>
<evidence type="ECO:0000313" key="5">
    <source>
        <dbReference type="EMBL" id="CBY16308.1"/>
    </source>
</evidence>
<feature type="non-terminal residue" evidence="5">
    <location>
        <position position="1"/>
    </location>
</feature>
<dbReference type="InParanoid" id="E4Y392"/>
<comment type="similarity">
    <text evidence="2">Belongs to the CDP-alcohol phosphatidyltransferase class-I family.</text>
</comment>
<reference evidence="5" key="1">
    <citation type="journal article" date="2010" name="Science">
        <title>Plasticity of animal genome architecture unmasked by rapid evolution of a pelagic tunicate.</title>
        <authorList>
            <person name="Denoeud F."/>
            <person name="Henriet S."/>
            <person name="Mungpakdee S."/>
            <person name="Aury J.M."/>
            <person name="Da Silva C."/>
            <person name="Brinkmann H."/>
            <person name="Mikhaleva J."/>
            <person name="Olsen L.C."/>
            <person name="Jubin C."/>
            <person name="Canestro C."/>
            <person name="Bouquet J.M."/>
            <person name="Danks G."/>
            <person name="Poulain J."/>
            <person name="Campsteijn C."/>
            <person name="Adamski M."/>
            <person name="Cross I."/>
            <person name="Yadetie F."/>
            <person name="Muffato M."/>
            <person name="Louis A."/>
            <person name="Butcher S."/>
            <person name="Tsagkogeorga G."/>
            <person name="Konrad A."/>
            <person name="Singh S."/>
            <person name="Jensen M.F."/>
            <person name="Cong E.H."/>
            <person name="Eikeseth-Otteraa H."/>
            <person name="Noel B."/>
            <person name="Anthouard V."/>
            <person name="Porcel B.M."/>
            <person name="Kachouri-Lafond R."/>
            <person name="Nishino A."/>
            <person name="Ugolini M."/>
            <person name="Chourrout P."/>
            <person name="Nishida H."/>
            <person name="Aasland R."/>
            <person name="Huzurbazar S."/>
            <person name="Westhof E."/>
            <person name="Delsuc F."/>
            <person name="Lehrach H."/>
            <person name="Reinhardt R."/>
            <person name="Weissenbach J."/>
            <person name="Roy S.W."/>
            <person name="Artiguenave F."/>
            <person name="Postlethwait J.H."/>
            <person name="Manak J.R."/>
            <person name="Thompson E.M."/>
            <person name="Jaillon O."/>
            <person name="Du Pasquier L."/>
            <person name="Boudinot P."/>
            <person name="Liberles D.A."/>
            <person name="Volff J.N."/>
            <person name="Philippe H."/>
            <person name="Lenhard B."/>
            <person name="Roest Crollius H."/>
            <person name="Wincker P."/>
            <person name="Chourrout D."/>
        </authorList>
    </citation>
    <scope>NUCLEOTIDE SEQUENCE [LARGE SCALE GENOMIC DNA]</scope>
</reference>
<evidence type="ECO:0000256" key="1">
    <source>
        <dbReference type="ARBA" id="ARBA00004370"/>
    </source>
</evidence>
<evidence type="ECO:0000256" key="2">
    <source>
        <dbReference type="ARBA" id="ARBA00010441"/>
    </source>
</evidence>
<keyword evidence="3 4" id="KW-0472">Membrane</keyword>
<protein>
    <submittedName>
        <fullName evidence="5">Uncharacterized protein</fullName>
    </submittedName>
</protein>
<dbReference type="Proteomes" id="UP000001307">
    <property type="component" value="Unassembled WGS sequence"/>
</dbReference>
<evidence type="ECO:0000256" key="4">
    <source>
        <dbReference type="SAM" id="Phobius"/>
    </source>
</evidence>
<proteinExistence type="inferred from homology"/>
<dbReference type="EMBL" id="FN654072">
    <property type="protein sequence ID" value="CBY16308.1"/>
    <property type="molecule type" value="Genomic_DNA"/>
</dbReference>
<evidence type="ECO:0000256" key="3">
    <source>
        <dbReference type="ARBA" id="ARBA00023136"/>
    </source>
</evidence>
<dbReference type="PANTHER" id="PTHR10414:SF37">
    <property type="entry name" value="BB IN A BOXCAR, ISOFORM C"/>
    <property type="match status" value="1"/>
</dbReference>
<name>E4Y392_OIKDI</name>
<keyword evidence="4" id="KW-0812">Transmembrane</keyword>
<organism evidence="5">
    <name type="scientific">Oikopleura dioica</name>
    <name type="common">Tunicate</name>
    <dbReference type="NCBI Taxonomy" id="34765"/>
    <lineage>
        <taxon>Eukaryota</taxon>
        <taxon>Metazoa</taxon>
        <taxon>Chordata</taxon>
        <taxon>Tunicata</taxon>
        <taxon>Appendicularia</taxon>
        <taxon>Copelata</taxon>
        <taxon>Oikopleuridae</taxon>
        <taxon>Oikopleura</taxon>
    </lineage>
</organism>
<dbReference type="GO" id="GO:0005794">
    <property type="term" value="C:Golgi apparatus"/>
    <property type="evidence" value="ECO:0007669"/>
    <property type="project" value="TreeGrafter"/>
</dbReference>
<dbReference type="AlphaFoldDB" id="E4Y392"/>
<comment type="subcellular location">
    <subcellularLocation>
        <location evidence="1">Membrane</location>
    </subcellularLocation>
</comment>